<protein>
    <submittedName>
        <fullName evidence="1">Pyridoxamine 5'-phosphate oxidase family protein</fullName>
    </submittedName>
</protein>
<accession>A0A3A1VGI7</accession>
<dbReference type="Proteomes" id="UP000266482">
    <property type="component" value="Unassembled WGS sequence"/>
</dbReference>
<keyword evidence="2" id="KW-1185">Reference proteome</keyword>
<dbReference type="OrthoDB" id="9794935at2"/>
<dbReference type="PANTHER" id="PTHR34071">
    <property type="entry name" value="5-NITROIMIDAZOLE ANTIBIOTICS RESISTANCE PROTEIN, NIMA-FAMILY-RELATED PROTEIN-RELATED"/>
    <property type="match status" value="1"/>
</dbReference>
<dbReference type="RefSeq" id="WP_119598206.1">
    <property type="nucleotide sequence ID" value="NZ_QXQA01000002.1"/>
</dbReference>
<dbReference type="Gene3D" id="2.30.110.10">
    <property type="entry name" value="Electron Transport, Fmn-binding Protein, Chain A"/>
    <property type="match status" value="1"/>
</dbReference>
<evidence type="ECO:0000313" key="2">
    <source>
        <dbReference type="Proteomes" id="UP000266482"/>
    </source>
</evidence>
<dbReference type="InterPro" id="IPR012349">
    <property type="entry name" value="Split_barrel_FMN-bd"/>
</dbReference>
<name>A0A3A1VGI7_9BACL</name>
<dbReference type="Pfam" id="PF12900">
    <property type="entry name" value="Pyridox_ox_2"/>
    <property type="match status" value="1"/>
</dbReference>
<gene>
    <name evidence="1" type="ORF">D3P08_04250</name>
</gene>
<reference evidence="1 2" key="1">
    <citation type="submission" date="2018-09" db="EMBL/GenBank/DDBJ databases">
        <title>Paenibacillus aracenensis nov. sp. isolated from a cave in southern Spain.</title>
        <authorList>
            <person name="Jurado V."/>
            <person name="Gutierrez-Patricio S."/>
            <person name="Gonzalez-Pimentel J.L."/>
            <person name="Miller A.Z."/>
            <person name="Laiz L."/>
            <person name="Saiz-Jimenez C."/>
        </authorList>
    </citation>
    <scope>NUCLEOTIDE SEQUENCE [LARGE SCALE GENOMIC DNA]</scope>
    <source>
        <strain evidence="1 2">DSM 22867</strain>
    </source>
</reference>
<proteinExistence type="predicted"/>
<dbReference type="EMBL" id="QXQA01000002">
    <property type="protein sequence ID" value="RIX59375.1"/>
    <property type="molecule type" value="Genomic_DNA"/>
</dbReference>
<organism evidence="1 2">
    <name type="scientific">Paenibacillus nanensis</name>
    <dbReference type="NCBI Taxonomy" id="393251"/>
    <lineage>
        <taxon>Bacteria</taxon>
        <taxon>Bacillati</taxon>
        <taxon>Bacillota</taxon>
        <taxon>Bacilli</taxon>
        <taxon>Bacillales</taxon>
        <taxon>Paenibacillaceae</taxon>
        <taxon>Paenibacillus</taxon>
    </lineage>
</organism>
<dbReference type="AlphaFoldDB" id="A0A3A1VGI7"/>
<dbReference type="PANTHER" id="PTHR34071:SF2">
    <property type="entry name" value="FLAVIN-NUCLEOTIDE-BINDING PROTEIN"/>
    <property type="match status" value="1"/>
</dbReference>
<dbReference type="SUPFAM" id="SSF50475">
    <property type="entry name" value="FMN-binding split barrel"/>
    <property type="match status" value="1"/>
</dbReference>
<comment type="caution">
    <text evidence="1">The sequence shown here is derived from an EMBL/GenBank/DDBJ whole genome shotgun (WGS) entry which is preliminary data.</text>
</comment>
<evidence type="ECO:0000313" key="1">
    <source>
        <dbReference type="EMBL" id="RIX59375.1"/>
    </source>
</evidence>
<sequence>MFSVRMKKRECTDESKIEAFLEQAETGFLGLSDQGMPYVVPLNFVWIKERGAFYFHGAEEGRKMRVMEQHNEACLAVSESFGTVPHPVPAHTDTAYMSVMAFGRMEAVPDIVEATEAMQAMLDKYVPGYYDSPLARSHVERYRSSMGSRTAVFKLVVQRRTAKENEVPQA</sequence>
<dbReference type="InterPro" id="IPR024747">
    <property type="entry name" value="Pyridox_Oxase-rel"/>
</dbReference>